<dbReference type="Proteomes" id="UP000657372">
    <property type="component" value="Unassembled WGS sequence"/>
</dbReference>
<accession>A0ABS0EVB1</accession>
<reference evidence="1 2" key="1">
    <citation type="submission" date="2020-11" db="EMBL/GenBank/DDBJ databases">
        <title>WGS of Herminiimonas contaminans strain Marseille-Q4544 isolated from planarians Schmidtea mediterranea.</title>
        <authorList>
            <person name="Kangale L."/>
        </authorList>
    </citation>
    <scope>NUCLEOTIDE SEQUENCE [LARGE SCALE GENOMIC DNA]</scope>
    <source>
        <strain evidence="1 2">Marseille-Q4544</strain>
    </source>
</reference>
<dbReference type="RefSeq" id="WP_195875924.1">
    <property type="nucleotide sequence ID" value="NZ_JADOEL010000011.1"/>
</dbReference>
<protein>
    <submittedName>
        <fullName evidence="1">MerR family transcriptional regulator</fullName>
    </submittedName>
</protein>
<evidence type="ECO:0000313" key="2">
    <source>
        <dbReference type="Proteomes" id="UP000657372"/>
    </source>
</evidence>
<comment type="caution">
    <text evidence="1">The sequence shown here is derived from an EMBL/GenBank/DDBJ whole genome shotgun (WGS) entry which is preliminary data.</text>
</comment>
<dbReference type="Pfam" id="PF13591">
    <property type="entry name" value="MerR_2"/>
    <property type="match status" value="1"/>
</dbReference>
<dbReference type="Gene3D" id="1.10.1660.10">
    <property type="match status" value="1"/>
</dbReference>
<gene>
    <name evidence="1" type="ORF">IXC47_13270</name>
</gene>
<keyword evidence="2" id="KW-1185">Reference proteome</keyword>
<evidence type="ECO:0000313" key="1">
    <source>
        <dbReference type="EMBL" id="MBF8178654.1"/>
    </source>
</evidence>
<name>A0ABS0EVB1_9BURK</name>
<sequence>MNQTTSIYCESQLLDDDVTLTLIELSHACNAPQELITAWVVEGVLEPAGQQPQEWRFSGAAVRRARVAQHLAQDLEVNTPGVALALDLLERIDALEAQLKCRSR</sequence>
<organism evidence="1 2">
    <name type="scientific">Herminiimonas contaminans</name>
    <dbReference type="NCBI Taxonomy" id="1111140"/>
    <lineage>
        <taxon>Bacteria</taxon>
        <taxon>Pseudomonadati</taxon>
        <taxon>Pseudomonadota</taxon>
        <taxon>Betaproteobacteria</taxon>
        <taxon>Burkholderiales</taxon>
        <taxon>Oxalobacteraceae</taxon>
        <taxon>Herminiimonas</taxon>
    </lineage>
</organism>
<proteinExistence type="predicted"/>
<dbReference type="EMBL" id="JADOEL010000011">
    <property type="protein sequence ID" value="MBF8178654.1"/>
    <property type="molecule type" value="Genomic_DNA"/>
</dbReference>